<dbReference type="PANTHER" id="PTHR43775">
    <property type="entry name" value="FATTY ACID SYNTHASE"/>
    <property type="match status" value="1"/>
</dbReference>
<dbReference type="Pfam" id="PF02801">
    <property type="entry name" value="Ketoacyl-synt_C"/>
    <property type="match status" value="2"/>
</dbReference>
<dbReference type="InterPro" id="IPR014043">
    <property type="entry name" value="Acyl_transferase_dom"/>
</dbReference>
<name>A0ABV1T2Z6_9ACTN</name>
<dbReference type="SMART" id="SM00826">
    <property type="entry name" value="PKS_DH"/>
    <property type="match status" value="2"/>
</dbReference>
<keyword evidence="4" id="KW-0808">Transferase</keyword>
<evidence type="ECO:0000256" key="10">
    <source>
        <dbReference type="SAM" id="MobiDB-lite"/>
    </source>
</evidence>
<feature type="domain" description="PKS/mFAS DH" evidence="13">
    <location>
        <begin position="2599"/>
        <end position="2869"/>
    </location>
</feature>
<keyword evidence="5" id="KW-0677">Repeat</keyword>
<dbReference type="CDD" id="cd00833">
    <property type="entry name" value="PKS"/>
    <property type="match status" value="2"/>
</dbReference>
<dbReference type="InterPro" id="IPR049552">
    <property type="entry name" value="PKS_DH_N"/>
</dbReference>
<dbReference type="SMART" id="SM00824">
    <property type="entry name" value="PKS_TE"/>
    <property type="match status" value="1"/>
</dbReference>
<dbReference type="CDD" id="cd08956">
    <property type="entry name" value="KR_3_FAS_SDR_x"/>
    <property type="match status" value="2"/>
</dbReference>
<feature type="compositionally biased region" description="Low complexity" evidence="10">
    <location>
        <begin position="3427"/>
        <end position="3440"/>
    </location>
</feature>
<dbReference type="InterPro" id="IPR042104">
    <property type="entry name" value="PKS_dehydratase_sf"/>
</dbReference>
<dbReference type="InterPro" id="IPR050091">
    <property type="entry name" value="PKS_NRPS_Biosynth_Enz"/>
</dbReference>
<dbReference type="InterPro" id="IPR036736">
    <property type="entry name" value="ACP-like_sf"/>
</dbReference>
<dbReference type="Pfam" id="PF00975">
    <property type="entry name" value="Thioesterase"/>
    <property type="match status" value="1"/>
</dbReference>
<dbReference type="SMART" id="SM00822">
    <property type="entry name" value="PKS_KR"/>
    <property type="match status" value="2"/>
</dbReference>
<dbReference type="SUPFAM" id="SSF53474">
    <property type="entry name" value="alpha/beta-Hydrolases"/>
    <property type="match status" value="1"/>
</dbReference>
<dbReference type="SUPFAM" id="SSF53901">
    <property type="entry name" value="Thiolase-like"/>
    <property type="match status" value="2"/>
</dbReference>
<dbReference type="Pfam" id="PF00109">
    <property type="entry name" value="ketoacyl-synt"/>
    <property type="match status" value="2"/>
</dbReference>
<sequence>MSEPEKLRGYLNRVTGDLVAARRELSQLKADETEPLAIVGMSCRLPGGVRSPDEFWTLLSSAADAISEFPDDRGWDVDRLHDPDPSKPGTSRTRHGGFLHDAGDFDADFFGMSPREALGTDPQQRLLLEAAWEAYEHAGIDPAGVRGSATGVFVGASQQPYGARSGSSADEAEGYLVLGNSASLMSGRVAYVLGLQGPAVSVDTACSSSLVALHLAARSLRTGECEAALVGGVSVMPLPSVFVDFSRQRGVSPDGRCRSFADSADGTGWSEGVGMLLLEKHSTALSKGHRILALVRGSAVNSDGASNGLTAPNGPAQQAVIRQALRNSGLAPADVDAVEAHGTGTVLGDPIEAEALLRTYGQDRTRPLWLGSVKSNIGHTQAAAGVAGIIKTVLAMRHGTLPRTLHVDRPSSRVDWSGGAIELLTVARPWEVREDGTRRAGVSAFGVSGTNAHVIIEQPPSPKDEAPDAPRPSAPVPWVLSAKSAPALRAQRDRLSACLTGRELSPLDVGHTLATGRAALDHRAVLLSPDPLAEPAAEGVVAPGGTALLFAGQGAQRVGMGRELYATWPVFAAAFDEVCEHFGEGLRELVFEGPARALRETRHAQPALFALEVALFRLLESWGVRPTFLAGHSVGEIAAAHVAGLWSIEDACTVVSARARLMNALPAGGAMVAVDATEREVLSALDGHEDDVAVAAVNGPASVVLAGTERVLRDILDARRWRGRWLKVSHAFHAPAMDAMLDDFRTVLRTVRYQAPGVPLFSMVTGEPADERMRTPEYWVAHARESVRFFDTVTALAGHEVTTFVEVGPDNTLCALGRSFLDASFVPLLHPARDERTSVLTGVARAYVRGTPVRWEACFTGSGARHVDLPTYPFQHQRFWLTSEPSLSDPAALGQRASGHPVLNTAVSLPGASGVVLTGLLSVRTQSWLADHVVMDTVLLPGTGFLEMACRAGEETGCTLLEELTLEAPLVLDGGQTRALRVEVGAADESGRRSLSIHSRAQDAPEDGTWLRHAQGVVRPDTTTPDVDLRAWPPPGAEPVDTDGLYADLAQNGYTYGPVFQGVRSVWRAGDEIFADVALPTAQSHGGFGVHPALLDAALHPSLLYGGAGTVLPFAWHDVRVYAARTASARVRISPAGQGGVRVELADGTGRPVASIGSLVGRPADAAQLGPGRRTAGRSRLWQLSWNVIPAVAGGSAEEVCVLADDWFEDPLPALPAAAVWPLRGHGPADARAVASRVLAGLRAWLAADHAGHLVVVTRGAVAGTPDEDVLDLACAPAWGLVRAAQAEHPDRITLVDVDDDRTDWVPAALASGETELLLRRGTLRRPSLVAAADAGPRTGGSWTGGGTVLITGGTTGLGALVARRLVAEHGVRDLLLTSRRGPGAPGAAQLCRELTAGGARVRVVACDVADRAALAGLLDQERQLTAVVHAAGTADNAMITDVTDEQVDRVYRGKVDGGWNLHELTRDRELDAFVLFSSVASLLSAGQGPYAAGNAFLDALAHHRHAQGLPATSLAWGLWDTSTSLADTMTRAGLGRMSRLGLSPLPVTEALALLDEAVSSRRVSVVPVSLDVAALRGRTDGVPAPLRPLTGAPAEPVDPHRAPRHEDGDTLAARLAGLPPQEADRLVLEVVRSQVAAVLGHRDPAAVDEGRPFSELGLDSLAAVELRHTLEGVTGLRLPATLVFDRPTTADVAGHIRSLVRPAAAAAPAGGAVTPRTHDDEPIAVVGVGCRFPGGVGSPEDLWELVRTGTDAVSGFPDDRGWDLAGLYDPTRQRRATSYVNQGGFLYDAPLFDAGLFGISPIDAARTDPQHRLLLETAWEALERAHIPPHSLKGSATGVFTGLMYHEYPFHSSSGSGGAGRIAYHLGLEGPTLSVDTACSSSLVAVHLACQSLRSGESGLALAGGVTVLAASDSFPVFSGMGVLSPDGRCRSYAEGADGAGWAEGVGVLVLERLSDARRRGHHVWGLIRGTAVNSDGASNGMNAPSGPAQQRAIRQALDAAGLTAPDVDVVEGHGTGTPLGDPIEVQALQAVYGADRPADRPLWLGSLKSNIGHTQAAAGVGGVVKMLMAIRHGVLPRTLHADEPSTHVDWAHGGVRLLTEARPWETDGRPRRAAVSSFGMTGINAHVIIEQDVDDVPPPSAAPAADEAVPWVLSAQSEAALRAQAGRVRDVLTRTAPPALTDVAWSLATGRQALTHRAVVVACDPGRMADALAAVAAGEPTRATVTGRAGRGHRLAVLFTGQGSQRLAMGRRLAQRFPAFAEALDEVLERLGVREVMYGEDREALDRTANAQPALFAVEVACCRLLASWGVRPDYVAGHSVGEIAAAHVAGVLSLDDACAMVEARGRLMDALPAGGAMVSLTATEAEVTPLLGPGVSLAAVNAPSSVVVSGDEDEVMALAGRFDHARRLRVSHAFHSAHMDPMIEEFRDAVSGLAYGAPRIPVVSTVTGRLATPEQLTSPDYWAHQVRRTVRFADSVRTLTDLGVSTFLEAGPDAVLSTLVRQCRDAEEDGDHTSGGARRTAAFPLMRRDADEPTTALAALGGLFVRGFPVDWDAFFADRAPRRVDLPTYPFQRERFWLTEDIGVDVGSVGLDRPGHPLLGAMTELPDAGGFLFTNRLSAQSHPWLSDHAVRETVVVPGTALLEMVIRAGDEAACARVDELTLEAPLVLPDRDSAQVQVLVGRPDDTGRRPVTVHARTGAGGGWMRHAHGILSPGAPTMPDEQGSWPPPGAEPLPLEGFYEALGDAGLEYGPTFRGVVSAWRRGEEVFAEAALPEHAAANDFGLHPGLLDAASHASAFAMPGGGGGTWLPFSWRGVSLHARGAARVRVRIVPRGPGDMELAVYDTAGRAVLSAEGFVLRQASPGRLGPRSEGKASLLRPDWVTAPRTGLRPDEERGRWTLLAQEDDGRLVVEGADTVPALDAITTPPDVLVAPVAVRGDVGRPEAVHDVTARALALVNGFLADPRLASTHLVVVTRHATTAQEAAAVDPAAAAVWGLVRSAQTENPGRLHLVDLDDGRDLPAAAVSADESQTAVRAGRVLVPRLTSLPPSGAWETAAPTWDPDGTVLITGGTGGLGRVLARHLVTEHGVRHLVLAGRTGRADDLARELTAHGASVRVAACDVTDRDALADLLASVPARHPLTAVVHAAGVLDDGVLGSLTAQRLSAVLRPKADAAWHLHELTRDSGLSAFVLYSSASGVLGSPGQANYAAANAFLDALAVRRRAEGLPALSLAWGAWATTGGMTASLDEADMRRMADHGMPPLSERDGLALLDAAVTTEEPLLVPLALDPVALRAQRVLPPALRAFQGHRTRQAATAGPSRTDGPATELSQLSGQALTQRLTDLVGLHAAAALGYDGGTLDPSQSFSDLGFDSLTAVDLRNRLTTLVGLALPPTLIFDHPDASALGSYLASRLAAADVPARDGRAGQAPAPHAGQGTQPAPPDLVSRLYRDAVRSGKHDDGYALLRSVAVLRPKFRYPEGRPRLSAPVPLATGTGGPHLMCLGPVVPLGGPHVYARLAAEVARRGGGHAVSAVAPPGFTEGEALAATTDDLVAAQAAAVSEQAGSDPLVLVGMSSGGVLAHEVAQRLSSSGAPVRGVVMLDTYRFDHPYMTTEHERLVSLMYDREGTAVRFDSARLSAFAWASELFLDWRPRPSAVPTLLLRAADPLAAAQNGDWRTDTPADTVREVPGDHYTLLEEHAGTTAEAVLTWLAELS</sequence>
<dbReference type="PROSITE" id="PS52019">
    <property type="entry name" value="PKS_MFAS_DH"/>
    <property type="match status" value="2"/>
</dbReference>
<evidence type="ECO:0000256" key="8">
    <source>
        <dbReference type="ARBA" id="ARBA00023315"/>
    </source>
</evidence>
<evidence type="ECO:0000259" key="11">
    <source>
        <dbReference type="PROSITE" id="PS50075"/>
    </source>
</evidence>
<feature type="region of interest" description="N-terminal hotdog fold" evidence="9">
    <location>
        <begin position="900"/>
        <end position="1025"/>
    </location>
</feature>
<dbReference type="InterPro" id="IPR018201">
    <property type="entry name" value="Ketoacyl_synth_AS"/>
</dbReference>
<protein>
    <submittedName>
        <fullName evidence="14">Type I polyketide synthase</fullName>
    </submittedName>
</protein>
<keyword evidence="8" id="KW-0012">Acyltransferase</keyword>
<evidence type="ECO:0000256" key="5">
    <source>
        <dbReference type="ARBA" id="ARBA00022737"/>
    </source>
</evidence>
<dbReference type="Pfam" id="PF14765">
    <property type="entry name" value="PS-DH"/>
    <property type="match status" value="2"/>
</dbReference>
<accession>A0ABV1T2Z6</accession>
<dbReference type="InterPro" id="IPR001227">
    <property type="entry name" value="Ac_transferase_dom_sf"/>
</dbReference>
<feature type="region of interest" description="Disordered" evidence="10">
    <location>
        <begin position="3311"/>
        <end position="3330"/>
    </location>
</feature>
<evidence type="ECO:0000256" key="7">
    <source>
        <dbReference type="ARBA" id="ARBA00023268"/>
    </source>
</evidence>
<dbReference type="Pfam" id="PF00550">
    <property type="entry name" value="PP-binding"/>
    <property type="match status" value="2"/>
</dbReference>
<dbReference type="SUPFAM" id="SSF52151">
    <property type="entry name" value="FabD/lysophospholipase-like"/>
    <property type="match status" value="2"/>
</dbReference>
<dbReference type="InterPro" id="IPR057326">
    <property type="entry name" value="KR_dom"/>
</dbReference>
<dbReference type="Gene3D" id="1.10.1200.10">
    <property type="entry name" value="ACP-like"/>
    <property type="match status" value="2"/>
</dbReference>
<evidence type="ECO:0000256" key="3">
    <source>
        <dbReference type="ARBA" id="ARBA00022553"/>
    </source>
</evidence>
<feature type="domain" description="Carrier" evidence="11">
    <location>
        <begin position="1626"/>
        <end position="1701"/>
    </location>
</feature>
<comment type="pathway">
    <text evidence="1">Antibiotic biosynthesis.</text>
</comment>
<dbReference type="InterPro" id="IPR014031">
    <property type="entry name" value="Ketoacyl_synth_C"/>
</dbReference>
<dbReference type="InterPro" id="IPR014030">
    <property type="entry name" value="Ketoacyl_synth_N"/>
</dbReference>
<feature type="domain" description="Ketosynthase family 3 (KS3)" evidence="12">
    <location>
        <begin position="33"/>
        <end position="458"/>
    </location>
</feature>
<dbReference type="InterPro" id="IPR055123">
    <property type="entry name" value="SpnB-like_Rossmann"/>
</dbReference>
<dbReference type="Gene3D" id="3.40.366.10">
    <property type="entry name" value="Malonyl-Coenzyme A Acyl Carrier Protein, domain 2"/>
    <property type="match status" value="2"/>
</dbReference>
<dbReference type="Pfam" id="PF22953">
    <property type="entry name" value="SpnB_Rossmann"/>
    <property type="match status" value="2"/>
</dbReference>
<dbReference type="SMART" id="SM01294">
    <property type="entry name" value="PKS_PP_betabranch"/>
    <property type="match status" value="2"/>
</dbReference>
<feature type="region of interest" description="C-terminal hotdog fold" evidence="9">
    <location>
        <begin position="2733"/>
        <end position="2869"/>
    </location>
</feature>
<dbReference type="Pfam" id="PF21089">
    <property type="entry name" value="PKS_DH_N"/>
    <property type="match status" value="2"/>
</dbReference>
<dbReference type="PANTHER" id="PTHR43775:SF51">
    <property type="entry name" value="INACTIVE PHENOLPHTHIOCEROL SYNTHESIS POLYKETIDE SYNTHASE TYPE I PKS1-RELATED"/>
    <property type="match status" value="1"/>
</dbReference>
<evidence type="ECO:0000259" key="12">
    <source>
        <dbReference type="PROSITE" id="PS52004"/>
    </source>
</evidence>
<evidence type="ECO:0000256" key="6">
    <source>
        <dbReference type="ARBA" id="ARBA00023194"/>
    </source>
</evidence>
<dbReference type="Pfam" id="PF22336">
    <property type="entry name" value="RhiE-like_linker"/>
    <property type="match status" value="1"/>
</dbReference>
<dbReference type="InterPro" id="IPR020807">
    <property type="entry name" value="PKS_DH"/>
</dbReference>
<dbReference type="InterPro" id="IPR006162">
    <property type="entry name" value="Ppantetheine_attach_site"/>
</dbReference>
<dbReference type="InterPro" id="IPR029058">
    <property type="entry name" value="AB_hydrolase_fold"/>
</dbReference>
<feature type="active site" description="Proton donor; for dehydratase activity" evidence="9">
    <location>
        <position position="2792"/>
    </location>
</feature>
<dbReference type="InterPro" id="IPR054514">
    <property type="entry name" value="RhiE-like_linker"/>
</dbReference>
<feature type="region of interest" description="N-terminal hotdog fold" evidence="9">
    <location>
        <begin position="2599"/>
        <end position="2721"/>
    </location>
</feature>
<dbReference type="Pfam" id="PF16197">
    <property type="entry name" value="KAsynt_C_assoc"/>
    <property type="match status" value="1"/>
</dbReference>
<dbReference type="PROSITE" id="PS50075">
    <property type="entry name" value="CARRIER"/>
    <property type="match status" value="2"/>
</dbReference>
<feature type="domain" description="PKS/mFAS DH" evidence="13">
    <location>
        <begin position="900"/>
        <end position="1170"/>
    </location>
</feature>
<dbReference type="InterPro" id="IPR009081">
    <property type="entry name" value="PP-bd_ACP"/>
</dbReference>
<dbReference type="InterPro" id="IPR036291">
    <property type="entry name" value="NAD(P)-bd_dom_sf"/>
</dbReference>
<dbReference type="Gene3D" id="3.40.50.1820">
    <property type="entry name" value="alpha/beta hydrolase"/>
    <property type="match status" value="1"/>
</dbReference>
<dbReference type="SUPFAM" id="SSF51735">
    <property type="entry name" value="NAD(P)-binding Rossmann-fold domains"/>
    <property type="match status" value="4"/>
</dbReference>
<reference evidence="14 15" key="1">
    <citation type="submission" date="2024-06" db="EMBL/GenBank/DDBJ databases">
        <title>The Natural Products Discovery Center: Release of the First 8490 Sequenced Strains for Exploring Actinobacteria Biosynthetic Diversity.</title>
        <authorList>
            <person name="Kalkreuter E."/>
            <person name="Kautsar S.A."/>
            <person name="Yang D."/>
            <person name="Bader C.D."/>
            <person name="Teijaro C.N."/>
            <person name="Fluegel L."/>
            <person name="Davis C.M."/>
            <person name="Simpson J.R."/>
            <person name="Lauterbach L."/>
            <person name="Steele A.D."/>
            <person name="Gui C."/>
            <person name="Meng S."/>
            <person name="Li G."/>
            <person name="Viehrig K."/>
            <person name="Ye F."/>
            <person name="Su P."/>
            <person name="Kiefer A.F."/>
            <person name="Nichols A."/>
            <person name="Cepeda A.J."/>
            <person name="Yan W."/>
            <person name="Fan B."/>
            <person name="Jiang Y."/>
            <person name="Adhikari A."/>
            <person name="Zheng C.-J."/>
            <person name="Schuster L."/>
            <person name="Cowan T.M."/>
            <person name="Smanski M.J."/>
            <person name="Chevrette M.G."/>
            <person name="De Carvalho L.P.S."/>
            <person name="Shen B."/>
        </authorList>
    </citation>
    <scope>NUCLEOTIDE SEQUENCE [LARGE SCALE GENOMIC DNA]</scope>
    <source>
        <strain evidence="14 15">NPDC001615</strain>
    </source>
</reference>
<evidence type="ECO:0000313" key="15">
    <source>
        <dbReference type="Proteomes" id="UP001496720"/>
    </source>
</evidence>
<feature type="active site" description="Proton acceptor; for dehydratase activity" evidence="9">
    <location>
        <position position="932"/>
    </location>
</feature>
<keyword evidence="6" id="KW-0045">Antibiotic biosynthesis</keyword>
<dbReference type="InterPro" id="IPR016039">
    <property type="entry name" value="Thiolase-like"/>
</dbReference>
<feature type="domain" description="Ketosynthase family 3 (KS3)" evidence="12">
    <location>
        <begin position="1721"/>
        <end position="2133"/>
    </location>
</feature>
<evidence type="ECO:0000259" key="13">
    <source>
        <dbReference type="PROSITE" id="PS52019"/>
    </source>
</evidence>
<dbReference type="PROSITE" id="PS00606">
    <property type="entry name" value="KS3_1"/>
    <property type="match status" value="2"/>
</dbReference>
<dbReference type="InterPro" id="IPR016035">
    <property type="entry name" value="Acyl_Trfase/lysoPLipase"/>
</dbReference>
<dbReference type="InterPro" id="IPR032821">
    <property type="entry name" value="PKS_assoc"/>
</dbReference>
<dbReference type="Gene3D" id="3.30.70.3290">
    <property type="match status" value="2"/>
</dbReference>
<dbReference type="Proteomes" id="UP001496720">
    <property type="component" value="Unassembled WGS sequence"/>
</dbReference>
<feature type="region of interest" description="C-terminal hotdog fold" evidence="9">
    <location>
        <begin position="1037"/>
        <end position="1170"/>
    </location>
</feature>
<keyword evidence="2" id="KW-0596">Phosphopantetheine</keyword>
<proteinExistence type="predicted"/>
<dbReference type="InterPro" id="IPR020841">
    <property type="entry name" value="PKS_Beta-ketoAc_synthase_dom"/>
</dbReference>
<feature type="region of interest" description="Disordered" evidence="10">
    <location>
        <begin position="1582"/>
        <end position="1602"/>
    </location>
</feature>
<dbReference type="SMART" id="SM00825">
    <property type="entry name" value="PKS_KS"/>
    <property type="match status" value="2"/>
</dbReference>
<feature type="active site" description="Proton acceptor; for dehydratase activity" evidence="9">
    <location>
        <position position="2631"/>
    </location>
</feature>
<dbReference type="SMART" id="SM00823">
    <property type="entry name" value="PKS_PP"/>
    <property type="match status" value="2"/>
</dbReference>
<dbReference type="InterPro" id="IPR049900">
    <property type="entry name" value="PKS_mFAS_DH"/>
</dbReference>
<evidence type="ECO:0000313" key="14">
    <source>
        <dbReference type="EMBL" id="MER6168355.1"/>
    </source>
</evidence>
<evidence type="ECO:0000256" key="4">
    <source>
        <dbReference type="ARBA" id="ARBA00022679"/>
    </source>
</evidence>
<evidence type="ECO:0000256" key="9">
    <source>
        <dbReference type="PROSITE-ProRule" id="PRU01363"/>
    </source>
</evidence>
<feature type="compositionally biased region" description="Basic and acidic residues" evidence="10">
    <location>
        <begin position="72"/>
        <end position="85"/>
    </location>
</feature>
<dbReference type="SUPFAM" id="SSF47336">
    <property type="entry name" value="ACP-like"/>
    <property type="match status" value="1"/>
</dbReference>
<dbReference type="Gene3D" id="3.40.47.10">
    <property type="match status" value="2"/>
</dbReference>
<evidence type="ECO:0000256" key="2">
    <source>
        <dbReference type="ARBA" id="ARBA00022450"/>
    </source>
</evidence>
<dbReference type="Gene3D" id="3.10.129.110">
    <property type="entry name" value="Polyketide synthase dehydratase"/>
    <property type="match status" value="2"/>
</dbReference>
<organism evidence="14 15">
    <name type="scientific">Streptomyces violaceorubidus</name>
    <dbReference type="NCBI Taxonomy" id="284042"/>
    <lineage>
        <taxon>Bacteria</taxon>
        <taxon>Bacillati</taxon>
        <taxon>Actinomycetota</taxon>
        <taxon>Actinomycetes</taxon>
        <taxon>Kitasatosporales</taxon>
        <taxon>Streptomycetaceae</taxon>
        <taxon>Streptomyces</taxon>
    </lineage>
</organism>
<dbReference type="InterPro" id="IPR013968">
    <property type="entry name" value="PKS_KR"/>
</dbReference>
<dbReference type="SUPFAM" id="SSF55048">
    <property type="entry name" value="Probable ACP-binding domain of malonyl-CoA ACP transacylase"/>
    <property type="match status" value="2"/>
</dbReference>
<keyword evidence="15" id="KW-1185">Reference proteome</keyword>
<keyword evidence="3" id="KW-0597">Phosphoprotein</keyword>
<evidence type="ECO:0000256" key="1">
    <source>
        <dbReference type="ARBA" id="ARBA00004792"/>
    </source>
</evidence>
<dbReference type="Pfam" id="PF08659">
    <property type="entry name" value="KR"/>
    <property type="match status" value="2"/>
</dbReference>
<feature type="active site" description="Proton donor; for dehydratase activity" evidence="9">
    <location>
        <position position="1096"/>
    </location>
</feature>
<dbReference type="InterPro" id="IPR020806">
    <property type="entry name" value="PKS_PP-bd"/>
</dbReference>
<comment type="caution">
    <text evidence="14">The sequence shown here is derived from an EMBL/GenBank/DDBJ whole genome shotgun (WGS) entry which is preliminary data.</text>
</comment>
<dbReference type="SMART" id="SM00827">
    <property type="entry name" value="PKS_AT"/>
    <property type="match status" value="2"/>
</dbReference>
<dbReference type="InterPro" id="IPR049551">
    <property type="entry name" value="PKS_DH_C"/>
</dbReference>
<feature type="domain" description="Carrier" evidence="11">
    <location>
        <begin position="3337"/>
        <end position="3415"/>
    </location>
</feature>
<feature type="region of interest" description="Disordered" evidence="10">
    <location>
        <begin position="3422"/>
        <end position="3444"/>
    </location>
</feature>
<dbReference type="InterPro" id="IPR016036">
    <property type="entry name" value="Malonyl_transacylase_ACP-bd"/>
</dbReference>
<dbReference type="InterPro" id="IPR020802">
    <property type="entry name" value="TesA-like"/>
</dbReference>
<keyword evidence="7" id="KW-0511">Multifunctional enzyme</keyword>
<dbReference type="InterPro" id="IPR001031">
    <property type="entry name" value="Thioesterase"/>
</dbReference>
<dbReference type="PROSITE" id="PS52004">
    <property type="entry name" value="KS3_2"/>
    <property type="match status" value="2"/>
</dbReference>
<dbReference type="PROSITE" id="PS00012">
    <property type="entry name" value="PHOSPHOPANTETHEINE"/>
    <property type="match status" value="2"/>
</dbReference>
<dbReference type="EMBL" id="JBEOZY010000040">
    <property type="protein sequence ID" value="MER6168355.1"/>
    <property type="molecule type" value="Genomic_DNA"/>
</dbReference>
<dbReference type="Gene3D" id="3.40.50.720">
    <property type="entry name" value="NAD(P)-binding Rossmann-like Domain"/>
    <property type="match status" value="2"/>
</dbReference>
<dbReference type="Pfam" id="PF00698">
    <property type="entry name" value="Acyl_transf_1"/>
    <property type="match status" value="2"/>
</dbReference>
<feature type="region of interest" description="Disordered" evidence="10">
    <location>
        <begin position="72"/>
        <end position="97"/>
    </location>
</feature>
<gene>
    <name evidence="14" type="ORF">ABT188_28035</name>
</gene>